<dbReference type="Ensembl" id="ENSCPGT00000006021.1">
    <property type="protein sequence ID" value="ENSCPGP00000005461.1"/>
    <property type="gene ID" value="ENSCPGG00000003935.1"/>
</dbReference>
<accession>A0A8C3JBE8</accession>
<reference evidence="1" key="1">
    <citation type="submission" date="2025-08" db="UniProtKB">
        <authorList>
            <consortium name="Ensembl"/>
        </authorList>
    </citation>
    <scope>IDENTIFICATION</scope>
</reference>
<reference evidence="1" key="2">
    <citation type="submission" date="2025-09" db="UniProtKB">
        <authorList>
            <consortium name="Ensembl"/>
        </authorList>
    </citation>
    <scope>IDENTIFICATION</scope>
</reference>
<dbReference type="Proteomes" id="UP000694419">
    <property type="component" value="Unplaced"/>
</dbReference>
<proteinExistence type="predicted"/>
<name>A0A8C3JBE8_9CHAR</name>
<evidence type="ECO:0000313" key="1">
    <source>
        <dbReference type="Ensembl" id="ENSCPGP00000005461.1"/>
    </source>
</evidence>
<organism evidence="1 2">
    <name type="scientific">Calidris pygmaea</name>
    <name type="common">Spoon-billed sandpiper</name>
    <dbReference type="NCBI Taxonomy" id="425635"/>
    <lineage>
        <taxon>Eukaryota</taxon>
        <taxon>Metazoa</taxon>
        <taxon>Chordata</taxon>
        <taxon>Craniata</taxon>
        <taxon>Vertebrata</taxon>
        <taxon>Euteleostomi</taxon>
        <taxon>Archelosauria</taxon>
        <taxon>Archosauria</taxon>
        <taxon>Dinosauria</taxon>
        <taxon>Saurischia</taxon>
        <taxon>Theropoda</taxon>
        <taxon>Coelurosauria</taxon>
        <taxon>Aves</taxon>
        <taxon>Neognathae</taxon>
        <taxon>Neoaves</taxon>
        <taxon>Charadriiformes</taxon>
        <taxon>Scolopacidae</taxon>
        <taxon>Calidris</taxon>
    </lineage>
</organism>
<protein>
    <submittedName>
        <fullName evidence="1">Uncharacterized protein</fullName>
    </submittedName>
</protein>
<sequence>TELIQLLVKLNQFHQPVTTVLKNGAWLHGSNHRNLLWTLRNSIQYFILTFLLLTACQVKHVQKHTSRHARNSVDANVGVKECRNLWGEGAGKQGFLRSKF</sequence>
<keyword evidence="2" id="KW-1185">Reference proteome</keyword>
<dbReference type="AlphaFoldDB" id="A0A8C3JBE8"/>
<evidence type="ECO:0000313" key="2">
    <source>
        <dbReference type="Proteomes" id="UP000694419"/>
    </source>
</evidence>